<protein>
    <submittedName>
        <fullName evidence="2">Uncharacterized protein</fullName>
    </submittedName>
</protein>
<dbReference type="Proteomes" id="UP000221837">
    <property type="component" value="Genome"/>
</dbReference>
<proteinExistence type="predicted"/>
<accession>A0A1S6UBA7</accession>
<evidence type="ECO:0000313" key="3">
    <source>
        <dbReference type="Proteomes" id="UP000221837"/>
    </source>
</evidence>
<evidence type="ECO:0000313" key="2">
    <source>
        <dbReference type="EMBL" id="AQW88964.1"/>
    </source>
</evidence>
<keyword evidence="1" id="KW-0812">Transmembrane</keyword>
<keyword evidence="3" id="KW-1185">Reference proteome</keyword>
<keyword evidence="1" id="KW-0472">Membrane</keyword>
<reference evidence="2" key="1">
    <citation type="submission" date="2017-02" db="EMBL/GenBank/DDBJ databases">
        <title>Genome sequence of Serratia marcescens phage BF.</title>
        <authorList>
            <person name="Casey E."/>
            <person name="Fitzgerald B."/>
            <person name="Mahony J."/>
            <person name="Lugli G."/>
            <person name="Ventura M."/>
            <person name="van Sinderen D."/>
        </authorList>
    </citation>
    <scope>NUCLEOTIDE SEQUENCE [LARGE SCALE GENOMIC DNA]</scope>
</reference>
<gene>
    <name evidence="2" type="ORF">BF_0439</name>
</gene>
<feature type="transmembrane region" description="Helical" evidence="1">
    <location>
        <begin position="12"/>
        <end position="45"/>
    </location>
</feature>
<keyword evidence="1" id="KW-1133">Transmembrane helix</keyword>
<dbReference type="EMBL" id="KY630187">
    <property type="protein sequence ID" value="AQW88964.1"/>
    <property type="molecule type" value="Genomic_DNA"/>
</dbReference>
<organism evidence="2 3">
    <name type="scientific">Serratia phage BF</name>
    <dbReference type="NCBI Taxonomy" id="1962671"/>
    <lineage>
        <taxon>Viruses</taxon>
        <taxon>Duplodnaviria</taxon>
        <taxon>Heunggongvirae</taxon>
        <taxon>Uroviricota</taxon>
        <taxon>Caudoviricetes</taxon>
        <taxon>Eneladusvirus</taxon>
        <taxon>Eneladusvirus BF</taxon>
    </lineage>
</organism>
<sequence length="50" mass="5671">MKHYYDVLVTVVVLFGLATCLFKSIIVAFIGIAIFFLGCLVEYLINRNKT</sequence>
<evidence type="ECO:0000256" key="1">
    <source>
        <dbReference type="SAM" id="Phobius"/>
    </source>
</evidence>
<name>A0A1S6UBA7_9CAUD</name>